<evidence type="ECO:0000256" key="1">
    <source>
        <dbReference type="PIRNR" id="PIRNR012702"/>
    </source>
</evidence>
<name>A0A1H7Y6Y9_9HYPH</name>
<dbReference type="Proteomes" id="UP000199664">
    <property type="component" value="Unassembled WGS sequence"/>
</dbReference>
<comment type="similarity">
    <text evidence="1">Belongs to the peptidase M81 family.</text>
</comment>
<evidence type="ECO:0000313" key="4">
    <source>
        <dbReference type="EMBL" id="SEM41986.1"/>
    </source>
</evidence>
<reference evidence="5" key="1">
    <citation type="submission" date="2016-10" db="EMBL/GenBank/DDBJ databases">
        <authorList>
            <person name="Varghese N."/>
            <person name="Submissions S."/>
        </authorList>
    </citation>
    <scope>NUCLEOTIDE SEQUENCE [LARGE SCALE GENOMIC DNA]</scope>
    <source>
        <strain evidence="5">LMG 26383,CCUG 61248,R- 45681</strain>
    </source>
</reference>
<protein>
    <recommendedName>
        <fullName evidence="1">Microcystinase C</fullName>
        <shortName evidence="1">MlrC</shortName>
    </recommendedName>
</protein>
<proteinExistence type="inferred from homology"/>
<evidence type="ECO:0000259" key="3">
    <source>
        <dbReference type="Pfam" id="PF07364"/>
    </source>
</evidence>
<dbReference type="InterPro" id="IPR015995">
    <property type="entry name" value="MlrC_N"/>
</dbReference>
<dbReference type="InterPro" id="IPR010799">
    <property type="entry name" value="MlrC_C"/>
</dbReference>
<dbReference type="STRING" id="1036779.SAMN04515666_11168"/>
<comment type="cofactor">
    <cofactor evidence="1">
        <name>Zn(2+)</name>
        <dbReference type="ChEBI" id="CHEBI:29105"/>
    </cofactor>
    <text evidence="1">Binds 1 zinc ion per subunit.</text>
</comment>
<sequence>MARRVLIAEFMHETNTFSVQLTDEAVFRHHGVFRDNEVPAAFQGTRTSMGAAFEAAEKFGWSLVHPLVTGANPSGRVTDAAFDVFAGLILSACERLDGVLLHLHGAMATESSDDGEGELLQRIRAKVGPDVPVVAILDLHATLTQAMADNANALISYRTYPHIDQYERTWQGAELLERAMKGEIRPRVAVARRPILYALDGGRTTSPPFMELLRRGDALEASCDALVVSVQAGFSSADVHDIGPSIAVTHDDRDKAQAIAEELMDYAWEQRHYSSIHFTPLKEAMARAKAGEGTLGPEAGGKPLVISDYSDNPGSGAYGDATNLLRAVLEAGLRNVGFHAIRDPEAALAAQAAGVGNRVRLKLGGKVDPNTGGGPLELDAHVVALTDGHFICYGPMGGGVWRNYGLSALLRVADVEIIVITHNGQATDLAQFTSLGVDPTRKSTVIVKSMQHFRAAFEPIAREVIEVDTGALSTRNFKERPYQKVRRPIFPLDDI</sequence>
<dbReference type="GO" id="GO:0006508">
    <property type="term" value="P:proteolysis"/>
    <property type="evidence" value="ECO:0007669"/>
    <property type="project" value="UniProtKB-KW"/>
</dbReference>
<accession>A0A1H7Y6Y9</accession>
<dbReference type="Pfam" id="PF07364">
    <property type="entry name" value="DUF1485"/>
    <property type="match status" value="1"/>
</dbReference>
<keyword evidence="5" id="KW-1185">Reference proteome</keyword>
<dbReference type="OrthoDB" id="9782658at2"/>
<keyword evidence="1" id="KW-0645">Protease</keyword>
<keyword evidence="1" id="KW-0378">Hydrolase</keyword>
<dbReference type="GO" id="GO:0046872">
    <property type="term" value="F:metal ion binding"/>
    <property type="evidence" value="ECO:0007669"/>
    <property type="project" value="UniProtKB-KW"/>
</dbReference>
<keyword evidence="1" id="KW-0479">Metal-binding</keyword>
<dbReference type="EMBL" id="FOAN01000011">
    <property type="protein sequence ID" value="SEM41986.1"/>
    <property type="molecule type" value="Genomic_DNA"/>
</dbReference>
<feature type="domain" description="Microcystin LR degradation protein MlrC C-terminal" evidence="2">
    <location>
        <begin position="306"/>
        <end position="484"/>
    </location>
</feature>
<feature type="domain" description="Microcystin LR degradation protein MlrC N-terminal" evidence="3">
    <location>
        <begin position="4"/>
        <end position="288"/>
    </location>
</feature>
<dbReference type="GO" id="GO:0008237">
    <property type="term" value="F:metallopeptidase activity"/>
    <property type="evidence" value="ECO:0007669"/>
    <property type="project" value="UniProtKB-KW"/>
</dbReference>
<organism evidence="4 5">
    <name type="scientific">Bosea lupini</name>
    <dbReference type="NCBI Taxonomy" id="1036779"/>
    <lineage>
        <taxon>Bacteria</taxon>
        <taxon>Pseudomonadati</taxon>
        <taxon>Pseudomonadota</taxon>
        <taxon>Alphaproteobacteria</taxon>
        <taxon>Hyphomicrobiales</taxon>
        <taxon>Boseaceae</taxon>
        <taxon>Bosea</taxon>
    </lineage>
</organism>
<comment type="function">
    <text evidence="1">Involved in peptidolytic degradation of cyclic heptapeptide hepatotoxin microcystin (MC).</text>
</comment>
<keyword evidence="1" id="KW-0482">Metalloprotease</keyword>
<dbReference type="InterPro" id="IPR009197">
    <property type="entry name" value="MlrC"/>
</dbReference>
<gene>
    <name evidence="4" type="ORF">SAMN04515666_11168</name>
</gene>
<dbReference type="RefSeq" id="WP_091841515.1">
    <property type="nucleotide sequence ID" value="NZ_FOAN01000011.1"/>
</dbReference>
<dbReference type="PIRSF" id="PIRSF012702">
    <property type="entry name" value="UCP012702"/>
    <property type="match status" value="1"/>
</dbReference>
<evidence type="ECO:0000259" key="2">
    <source>
        <dbReference type="Pfam" id="PF07171"/>
    </source>
</evidence>
<dbReference type="AlphaFoldDB" id="A0A1H7Y6Y9"/>
<dbReference type="Pfam" id="PF07171">
    <property type="entry name" value="MlrC_C"/>
    <property type="match status" value="1"/>
</dbReference>
<evidence type="ECO:0000313" key="5">
    <source>
        <dbReference type="Proteomes" id="UP000199664"/>
    </source>
</evidence>